<evidence type="ECO:0000313" key="5">
    <source>
        <dbReference type="Proteomes" id="UP000060043"/>
    </source>
</evidence>
<dbReference type="GeneID" id="14551938"/>
<dbReference type="InterPro" id="IPR013762">
    <property type="entry name" value="Integrase-like_cat_sf"/>
</dbReference>
<evidence type="ECO:0000256" key="1">
    <source>
        <dbReference type="ARBA" id="ARBA00023172"/>
    </source>
</evidence>
<evidence type="ECO:0000259" key="3">
    <source>
        <dbReference type="Pfam" id="PF16795"/>
    </source>
</evidence>
<dbReference type="OrthoDB" id="40845at2157"/>
<dbReference type="EMBL" id="CP013695">
    <property type="protein sequence ID" value="ALU31105.1"/>
    <property type="molecule type" value="Genomic_DNA"/>
</dbReference>
<dbReference type="SUPFAM" id="SSF56349">
    <property type="entry name" value="DNA breaking-rejoining enzymes"/>
    <property type="match status" value="1"/>
</dbReference>
<dbReference type="GO" id="GO:0003677">
    <property type="term" value="F:DNA binding"/>
    <property type="evidence" value="ECO:0007669"/>
    <property type="project" value="InterPro"/>
</dbReference>
<proteinExistence type="predicted"/>
<feature type="domain" description="Integrase SSV1 C-terminal" evidence="3">
    <location>
        <begin position="126"/>
        <end position="276"/>
    </location>
</feature>
<feature type="region of interest" description="Disordered" evidence="2">
    <location>
        <begin position="1"/>
        <end position="46"/>
    </location>
</feature>
<dbReference type="AlphaFoldDB" id="A0A0U2Y6B1"/>
<dbReference type="Pfam" id="PF16795">
    <property type="entry name" value="Phage_integr_3"/>
    <property type="match status" value="1"/>
</dbReference>
<dbReference type="Gene3D" id="1.10.443.10">
    <property type="entry name" value="Intergrase catalytic core"/>
    <property type="match status" value="1"/>
</dbReference>
<protein>
    <recommendedName>
        <fullName evidence="3">Integrase SSV1 C-terminal domain-containing protein</fullName>
    </recommendedName>
</protein>
<dbReference type="InterPro" id="IPR031857">
    <property type="entry name" value="Integrase_SSV1_C"/>
</dbReference>
<gene>
    <name evidence="4" type="ORF">ATZ20_02380</name>
</gene>
<dbReference type="Proteomes" id="UP000060043">
    <property type="component" value="Chromosome"/>
</dbReference>
<dbReference type="RefSeq" id="WP_015385614.1">
    <property type="nucleotide sequence ID" value="NZ_BHWZ01000003.1"/>
</dbReference>
<accession>A0A0U2Y6B1</accession>
<sequence>MYPPNLSKVAGQGLEPWSQGPKPWLGEESPKTPLSNDEESKGFALNSLTSREGKNGLTEKELIEFYEYCLKMASEETCRQYINYLKKPPSNAKNSILAWKKFYKWKGDLEAWKKLKTKKSGVDLKVPGADEIGRWLEAVRGIEVELVFKLLLESGIRLREAVKVLNEYDEKNNVKEDGFYVYTLNWTRGPKKVFYVFHISSIAKTDITYNYAKNLLHEKGIAPKYVRKFVTTKLAELGVSAEVIDFMQGRTPSSILGKHYLNLLALAKKDYRRYAE</sequence>
<name>A0A0U2Y6B1_9CREN</name>
<dbReference type="GO" id="GO:0006310">
    <property type="term" value="P:DNA recombination"/>
    <property type="evidence" value="ECO:0007669"/>
    <property type="project" value="UniProtKB-KW"/>
</dbReference>
<reference evidence="4 5" key="1">
    <citation type="submission" date="2015-12" db="EMBL/GenBank/DDBJ databases">
        <title>A stable core within a dynamic pangenome in Sulfolobus acidocaldarius.</title>
        <authorList>
            <person name="Anderson R."/>
            <person name="Kouris A."/>
            <person name="Seward C."/>
            <person name="Campbell K."/>
            <person name="Whitaker R."/>
        </authorList>
    </citation>
    <scope>NUCLEOTIDE SEQUENCE [LARGE SCALE GENOMIC DNA]</scope>
    <source>
        <strain evidence="4 5">NG05B_CO5_07</strain>
    </source>
</reference>
<dbReference type="GO" id="GO:0015074">
    <property type="term" value="P:DNA integration"/>
    <property type="evidence" value="ECO:0007669"/>
    <property type="project" value="InterPro"/>
</dbReference>
<keyword evidence="1" id="KW-0233">DNA recombination</keyword>
<organism evidence="4 5">
    <name type="scientific">Sulfolobus acidocaldarius</name>
    <dbReference type="NCBI Taxonomy" id="2285"/>
    <lineage>
        <taxon>Archaea</taxon>
        <taxon>Thermoproteota</taxon>
        <taxon>Thermoprotei</taxon>
        <taxon>Sulfolobales</taxon>
        <taxon>Sulfolobaceae</taxon>
        <taxon>Sulfolobus</taxon>
    </lineage>
</organism>
<evidence type="ECO:0000256" key="2">
    <source>
        <dbReference type="SAM" id="MobiDB-lite"/>
    </source>
</evidence>
<evidence type="ECO:0000313" key="4">
    <source>
        <dbReference type="EMBL" id="ALU31105.1"/>
    </source>
</evidence>
<dbReference type="InterPro" id="IPR011010">
    <property type="entry name" value="DNA_brk_join_enz"/>
</dbReference>